<sequence>MSSDPPNPGSHVSPRKVFLGALENLSSDHDSERKFLKDELSGKVLYDDVRVFTRLKVDAYAATLDDAYVLKFSENHVDERDALDKLVSGAERQPSTRNKREVEMYPHLAVIFNDIIRDHRSAAQQNTTIRPPTRCFVKGHQLLPEEEHHTIGFPTVNPDFTITDDGPSGNGVRSSERMARLWRHRSAFVEVKPAKDQGPKPAGSKPDTIHDLVVQSADYARLHMSSRPFLLFSVGLLIFGSQFCVGIFDRGGVMLSPVYDMWEDIRLFIAVIRSLASVDSQDLGLDPSVRLLGDEDGIRLTGVDYPAHIIDPIGIDATTKWCTVGPPLWSSISLLGRGTVIWRVRKYLGQKLSDEEFVMKTAWRSSKRDKESDIYTSIKGHCAGLSRLVTGGDVLVHVGSKTERITVRYLRRESDDPQAETPVLHRLILTPVGRPLWDYRSDTELLQGLLDALEAHEFLWKQQILHRDVSAGNILLAQDADALGAAGFLHDIEFAHMPPDAELSTLEHVAPVTKYNDNLRPVGITEIAIRRRTTFQTQRGAALTFMAVELLQAAQWKQAIEHTPEHDIESFIWVLGYCVLRKLYSEAYAIKQSGYEYMSMRKRFSKAFGQLALDNIIENRNSGGPVRWCNAKEAGPMEPFFQDHISEPLRDLLQHYGEQALLRLFRDPAKNPDFETLTHHTMTSKFYNFVHTTV</sequence>
<dbReference type="OrthoDB" id="3271139at2759"/>
<dbReference type="STRING" id="135208.A0A4Y9ZL31"/>
<dbReference type="Proteomes" id="UP000298061">
    <property type="component" value="Unassembled WGS sequence"/>
</dbReference>
<organism evidence="2 3">
    <name type="scientific">Hericium alpestre</name>
    <dbReference type="NCBI Taxonomy" id="135208"/>
    <lineage>
        <taxon>Eukaryota</taxon>
        <taxon>Fungi</taxon>
        <taxon>Dikarya</taxon>
        <taxon>Basidiomycota</taxon>
        <taxon>Agaricomycotina</taxon>
        <taxon>Agaricomycetes</taxon>
        <taxon>Russulales</taxon>
        <taxon>Hericiaceae</taxon>
        <taxon>Hericium</taxon>
    </lineage>
</organism>
<evidence type="ECO:0000313" key="3">
    <source>
        <dbReference type="Proteomes" id="UP000298061"/>
    </source>
</evidence>
<dbReference type="AlphaFoldDB" id="A0A4Y9ZL31"/>
<dbReference type="InterPro" id="IPR008266">
    <property type="entry name" value="Tyr_kinase_AS"/>
</dbReference>
<dbReference type="Pfam" id="PF17667">
    <property type="entry name" value="Pkinase_fungal"/>
    <property type="match status" value="1"/>
</dbReference>
<accession>A0A4Y9ZL31</accession>
<evidence type="ECO:0000313" key="2">
    <source>
        <dbReference type="EMBL" id="TFY74787.1"/>
    </source>
</evidence>
<dbReference type="GO" id="GO:0004672">
    <property type="term" value="F:protein kinase activity"/>
    <property type="evidence" value="ECO:0007669"/>
    <property type="project" value="InterPro"/>
</dbReference>
<feature type="domain" description="Fungal-type protein kinase" evidence="1">
    <location>
        <begin position="207"/>
        <end position="577"/>
    </location>
</feature>
<comment type="caution">
    <text evidence="2">The sequence shown here is derived from an EMBL/GenBank/DDBJ whole genome shotgun (WGS) entry which is preliminary data.</text>
</comment>
<keyword evidence="3" id="KW-1185">Reference proteome</keyword>
<name>A0A4Y9ZL31_9AGAM</name>
<dbReference type="EMBL" id="SFCI01001874">
    <property type="protein sequence ID" value="TFY74787.1"/>
    <property type="molecule type" value="Genomic_DNA"/>
</dbReference>
<protein>
    <recommendedName>
        <fullName evidence="1">Fungal-type protein kinase domain-containing protein</fullName>
    </recommendedName>
</protein>
<dbReference type="PANTHER" id="PTHR38248:SF2">
    <property type="entry name" value="FUNK1 11"/>
    <property type="match status" value="1"/>
</dbReference>
<proteinExistence type="predicted"/>
<dbReference type="InterPro" id="IPR040976">
    <property type="entry name" value="Pkinase_fungal"/>
</dbReference>
<evidence type="ECO:0000259" key="1">
    <source>
        <dbReference type="Pfam" id="PF17667"/>
    </source>
</evidence>
<dbReference type="SUPFAM" id="SSF56112">
    <property type="entry name" value="Protein kinase-like (PK-like)"/>
    <property type="match status" value="1"/>
</dbReference>
<reference evidence="2 3" key="1">
    <citation type="submission" date="2019-02" db="EMBL/GenBank/DDBJ databases">
        <title>Genome sequencing of the rare red list fungi Hericium alpestre (H. flagellum).</title>
        <authorList>
            <person name="Buettner E."/>
            <person name="Kellner H."/>
        </authorList>
    </citation>
    <scope>NUCLEOTIDE SEQUENCE [LARGE SCALE GENOMIC DNA]</scope>
    <source>
        <strain evidence="2 3">DSM 108284</strain>
    </source>
</reference>
<dbReference type="PROSITE" id="PS00109">
    <property type="entry name" value="PROTEIN_KINASE_TYR"/>
    <property type="match status" value="1"/>
</dbReference>
<gene>
    <name evidence="2" type="ORF">EWM64_g9225</name>
</gene>
<dbReference type="PANTHER" id="PTHR38248">
    <property type="entry name" value="FUNK1 6"/>
    <property type="match status" value="1"/>
</dbReference>
<dbReference type="Gene3D" id="1.10.510.10">
    <property type="entry name" value="Transferase(Phosphotransferase) domain 1"/>
    <property type="match status" value="1"/>
</dbReference>
<dbReference type="InterPro" id="IPR011009">
    <property type="entry name" value="Kinase-like_dom_sf"/>
</dbReference>